<proteinExistence type="predicted"/>
<gene>
    <name evidence="1" type="ORF">GCM10008111_23080</name>
</gene>
<keyword evidence="1" id="KW-0418">Kinase</keyword>
<sequence length="278" mass="30780">MSLHPETLQNLQILTLSKAGFGAYQQVLQKLIKALVQQPLPAVVGISGAQGTGKSTLAQLLVTELTHRGICCAAVSLDDYYLTASERQQLATKIHPLLVQHGVPGTHAIQRAISDAKQVLVGQAVALPVFDKALDDRLADKPKAQLQLLIVEGWCLGLSAQSEAALALPINSLEAEEDAVGLWRQYVNQQLAGAYQQYFSLIKPLIWLKAPSWDSICQWRARQEQQLWQQRGKGMTDTQLARFMLSFQRLTEASWQQLPARAAFTIELNHQQQALLID</sequence>
<keyword evidence="1" id="KW-0808">Transferase</keyword>
<reference evidence="2" key="1">
    <citation type="journal article" date="2019" name="Int. J. Syst. Evol. Microbiol.">
        <title>The Global Catalogue of Microorganisms (GCM) 10K type strain sequencing project: providing services to taxonomists for standard genome sequencing and annotation.</title>
        <authorList>
            <consortium name="The Broad Institute Genomics Platform"/>
            <consortium name="The Broad Institute Genome Sequencing Center for Infectious Disease"/>
            <person name="Wu L."/>
            <person name="Ma J."/>
        </authorList>
    </citation>
    <scope>NUCLEOTIDE SEQUENCE [LARGE SCALE GENOMIC DNA]</scope>
    <source>
        <strain evidence="2">KCTC 23723</strain>
    </source>
</reference>
<evidence type="ECO:0000313" key="2">
    <source>
        <dbReference type="Proteomes" id="UP000634667"/>
    </source>
</evidence>
<organism evidence="1 2">
    <name type="scientific">Alishewanella tabrizica</name>
    <dbReference type="NCBI Taxonomy" id="671278"/>
    <lineage>
        <taxon>Bacteria</taxon>
        <taxon>Pseudomonadati</taxon>
        <taxon>Pseudomonadota</taxon>
        <taxon>Gammaproteobacteria</taxon>
        <taxon>Alteromonadales</taxon>
        <taxon>Alteromonadaceae</taxon>
        <taxon>Alishewanella</taxon>
    </lineage>
</organism>
<dbReference type="EMBL" id="BMYR01000009">
    <property type="protein sequence ID" value="GGW66494.1"/>
    <property type="molecule type" value="Genomic_DNA"/>
</dbReference>
<protein>
    <submittedName>
        <fullName evidence="1">Kinase</fullName>
    </submittedName>
</protein>
<dbReference type="Gene3D" id="3.40.50.300">
    <property type="entry name" value="P-loop containing nucleotide triphosphate hydrolases"/>
    <property type="match status" value="1"/>
</dbReference>
<evidence type="ECO:0000313" key="1">
    <source>
        <dbReference type="EMBL" id="GGW66494.1"/>
    </source>
</evidence>
<dbReference type="GO" id="GO:0016301">
    <property type="term" value="F:kinase activity"/>
    <property type="evidence" value="ECO:0007669"/>
    <property type="project" value="UniProtKB-KW"/>
</dbReference>
<accession>A0ABQ2WRE1</accession>
<name>A0ABQ2WRE1_9ALTE</name>
<dbReference type="InterPro" id="IPR027417">
    <property type="entry name" value="P-loop_NTPase"/>
</dbReference>
<keyword evidence="2" id="KW-1185">Reference proteome</keyword>
<comment type="caution">
    <text evidence="1">The sequence shown here is derived from an EMBL/GenBank/DDBJ whole genome shotgun (WGS) entry which is preliminary data.</text>
</comment>
<dbReference type="PRINTS" id="PR00988">
    <property type="entry name" value="URIDINKINASE"/>
</dbReference>
<dbReference type="RefSeq" id="WP_229797049.1">
    <property type="nucleotide sequence ID" value="NZ_BMYR01000009.1"/>
</dbReference>
<dbReference type="SUPFAM" id="SSF52540">
    <property type="entry name" value="P-loop containing nucleoside triphosphate hydrolases"/>
    <property type="match status" value="1"/>
</dbReference>
<dbReference type="Pfam" id="PF03308">
    <property type="entry name" value="MeaB"/>
    <property type="match status" value="1"/>
</dbReference>
<dbReference type="Proteomes" id="UP000634667">
    <property type="component" value="Unassembled WGS sequence"/>
</dbReference>